<protein>
    <submittedName>
        <fullName evidence="1">Uncharacterized protein</fullName>
    </submittedName>
</protein>
<proteinExistence type="predicted"/>
<reference evidence="1" key="2">
    <citation type="journal article" date="2015" name="Fish Shellfish Immunol.">
        <title>Early steps in the European eel (Anguilla anguilla)-Vibrio vulnificus interaction in the gills: Role of the RtxA13 toxin.</title>
        <authorList>
            <person name="Callol A."/>
            <person name="Pajuelo D."/>
            <person name="Ebbesson L."/>
            <person name="Teles M."/>
            <person name="MacKenzie S."/>
            <person name="Amaro C."/>
        </authorList>
    </citation>
    <scope>NUCLEOTIDE SEQUENCE</scope>
</reference>
<dbReference type="AlphaFoldDB" id="A0A0E9PRB4"/>
<sequence>MVSRLSLITCNEPRKPKPSEGQIPQFCPYSGLMVPAPKGDSAQNVISNFHDSNLSKKKTG</sequence>
<reference evidence="1" key="1">
    <citation type="submission" date="2014-11" db="EMBL/GenBank/DDBJ databases">
        <authorList>
            <person name="Amaro Gonzalez C."/>
        </authorList>
    </citation>
    <scope>NUCLEOTIDE SEQUENCE</scope>
</reference>
<evidence type="ECO:0000313" key="1">
    <source>
        <dbReference type="EMBL" id="JAH06383.1"/>
    </source>
</evidence>
<organism evidence="1">
    <name type="scientific">Anguilla anguilla</name>
    <name type="common">European freshwater eel</name>
    <name type="synonym">Muraena anguilla</name>
    <dbReference type="NCBI Taxonomy" id="7936"/>
    <lineage>
        <taxon>Eukaryota</taxon>
        <taxon>Metazoa</taxon>
        <taxon>Chordata</taxon>
        <taxon>Craniata</taxon>
        <taxon>Vertebrata</taxon>
        <taxon>Euteleostomi</taxon>
        <taxon>Actinopterygii</taxon>
        <taxon>Neopterygii</taxon>
        <taxon>Teleostei</taxon>
        <taxon>Anguilliformes</taxon>
        <taxon>Anguillidae</taxon>
        <taxon>Anguilla</taxon>
    </lineage>
</organism>
<name>A0A0E9PRB4_ANGAN</name>
<accession>A0A0E9PRB4</accession>
<dbReference type="EMBL" id="GBXM01102194">
    <property type="protein sequence ID" value="JAH06383.1"/>
    <property type="molecule type" value="Transcribed_RNA"/>
</dbReference>